<dbReference type="Proteomes" id="UP001623660">
    <property type="component" value="Unassembled WGS sequence"/>
</dbReference>
<gene>
    <name evidence="3" type="ORF">ACJDU8_04760</name>
</gene>
<evidence type="ECO:0000313" key="4">
    <source>
        <dbReference type="Proteomes" id="UP001623660"/>
    </source>
</evidence>
<dbReference type="Pfam" id="PF13181">
    <property type="entry name" value="TPR_8"/>
    <property type="match status" value="1"/>
</dbReference>
<keyword evidence="1" id="KW-0802">TPR repeat</keyword>
<dbReference type="InterPro" id="IPR010982">
    <property type="entry name" value="Lambda_DNA-bd_dom_sf"/>
</dbReference>
<dbReference type="Gene3D" id="1.10.260.40">
    <property type="entry name" value="lambda repressor-like DNA-binding domains"/>
    <property type="match status" value="1"/>
</dbReference>
<accession>A0ABW8SFS5</accession>
<feature type="repeat" description="TPR" evidence="1">
    <location>
        <begin position="265"/>
        <end position="298"/>
    </location>
</feature>
<dbReference type="EMBL" id="JBJHZX010000005">
    <property type="protein sequence ID" value="MFL0194887.1"/>
    <property type="molecule type" value="Genomic_DNA"/>
</dbReference>
<dbReference type="SUPFAM" id="SSF47413">
    <property type="entry name" value="lambda repressor-like DNA-binding domains"/>
    <property type="match status" value="1"/>
</dbReference>
<dbReference type="Gene3D" id="1.25.40.10">
    <property type="entry name" value="Tetratricopeptide repeat domain"/>
    <property type="match status" value="1"/>
</dbReference>
<evidence type="ECO:0000259" key="2">
    <source>
        <dbReference type="PROSITE" id="PS50943"/>
    </source>
</evidence>
<keyword evidence="4" id="KW-1185">Reference proteome</keyword>
<evidence type="ECO:0000256" key="1">
    <source>
        <dbReference type="PROSITE-ProRule" id="PRU00339"/>
    </source>
</evidence>
<name>A0ABW8SFS5_9CLOT</name>
<protein>
    <submittedName>
        <fullName evidence="3">Transcriptional regulator</fullName>
    </submittedName>
</protein>
<dbReference type="RefSeq" id="WP_406791009.1">
    <property type="nucleotide sequence ID" value="NZ_JBJHZX010000005.1"/>
</dbReference>
<dbReference type="PROSITE" id="PS50943">
    <property type="entry name" value="HTH_CROC1"/>
    <property type="match status" value="1"/>
</dbReference>
<dbReference type="PROSITE" id="PS50005">
    <property type="entry name" value="TPR"/>
    <property type="match status" value="2"/>
</dbReference>
<feature type="repeat" description="TPR" evidence="1">
    <location>
        <begin position="384"/>
        <end position="417"/>
    </location>
</feature>
<comment type="caution">
    <text evidence="3">The sequence shown here is derived from an EMBL/GenBank/DDBJ whole genome shotgun (WGS) entry which is preliminary data.</text>
</comment>
<dbReference type="InterPro" id="IPR011990">
    <property type="entry name" value="TPR-like_helical_dom_sf"/>
</dbReference>
<organism evidence="3 4">
    <name type="scientific">Candidatus Clostridium eludens</name>
    <dbReference type="NCBI Taxonomy" id="3381663"/>
    <lineage>
        <taxon>Bacteria</taxon>
        <taxon>Bacillati</taxon>
        <taxon>Bacillota</taxon>
        <taxon>Clostridia</taxon>
        <taxon>Eubacteriales</taxon>
        <taxon>Clostridiaceae</taxon>
        <taxon>Clostridium</taxon>
    </lineage>
</organism>
<dbReference type="CDD" id="cd00093">
    <property type="entry name" value="HTH_XRE"/>
    <property type="match status" value="1"/>
</dbReference>
<reference evidence="3 4" key="1">
    <citation type="submission" date="2024-11" db="EMBL/GenBank/DDBJ databases">
        <authorList>
            <person name="Heng Y.C."/>
            <person name="Lim A.C.H."/>
            <person name="Lee J.K.Y."/>
            <person name="Kittelmann S."/>
        </authorList>
    </citation>
    <scope>NUCLEOTIDE SEQUENCE [LARGE SCALE GENOMIC DNA]</scope>
    <source>
        <strain evidence="3 4">WILCCON 0269</strain>
    </source>
</reference>
<dbReference type="InterPro" id="IPR001387">
    <property type="entry name" value="Cro/C1-type_HTH"/>
</dbReference>
<evidence type="ECO:0000313" key="3">
    <source>
        <dbReference type="EMBL" id="MFL0194887.1"/>
    </source>
</evidence>
<dbReference type="InterPro" id="IPR019734">
    <property type="entry name" value="TPR_rpt"/>
</dbReference>
<feature type="domain" description="HTH cro/C1-type" evidence="2">
    <location>
        <begin position="10"/>
        <end position="63"/>
    </location>
</feature>
<dbReference type="SUPFAM" id="SSF81901">
    <property type="entry name" value="HCP-like"/>
    <property type="match status" value="1"/>
</dbReference>
<dbReference type="SMART" id="SM00028">
    <property type="entry name" value="TPR"/>
    <property type="match status" value="4"/>
</dbReference>
<sequence length="420" mass="50049">MEILSTGEKIKRARIYRGYTLKDLCGNKISVSKMSCIENDKVKPEEWILKFIANRLEVDIGYLKQDIKDQIIKNIDNIVKCDNKKDYEEILKYNFKFARDGGYSNICFEVLHLLFNCYLDRKELEKAQHVIRNYYGYLQKCFSHERAVTYYIDIARYFFTSKEYLHAINYYNNAIDITLKINNNELLVKALYNQSMCYFVMENYEKSYELADKIVSLLHFVEEDIKKAKIYHLLALISLKMNIGKFKEYEKKVDVFFGEDIRNKAKAIFEYASVMFILNMKDIAIDYLNKAIDIYPKDDIREMVRFMLMTVNILIKNEVLDKARHICDIALNYTINLNDMEYIERAYYYKAVILVKQGDFELGEMYMNLSLDTLFKFATNIKIYKRYIKMGQMYYKMGNVSESIKYFDFAVKLDQKYGFS</sequence>
<proteinExistence type="predicted"/>